<keyword evidence="1" id="KW-0472">Membrane</keyword>
<evidence type="ECO:0000256" key="1">
    <source>
        <dbReference type="SAM" id="Phobius"/>
    </source>
</evidence>
<dbReference type="AlphaFoldDB" id="F3ZQ45"/>
<name>F3ZQ45_9BACE</name>
<protein>
    <submittedName>
        <fullName evidence="2">Major Facilitator Superfamily protein</fullName>
    </submittedName>
</protein>
<reference evidence="2 3" key="1">
    <citation type="journal article" date="2011" name="Stand. Genomic Sci.">
        <title>Non-contiguous finished genome sequence of Bacteroides coprosuis type strain (PC139).</title>
        <authorList>
            <person name="Land M."/>
            <person name="Held B."/>
            <person name="Gronow S."/>
            <person name="Abt B."/>
            <person name="Lucas S."/>
            <person name="Del Rio T.G."/>
            <person name="Nolan M."/>
            <person name="Tice H."/>
            <person name="Cheng J.F."/>
            <person name="Pitluck S."/>
            <person name="Liolios K."/>
            <person name="Pagani I."/>
            <person name="Ivanova N."/>
            <person name="Mavromatis K."/>
            <person name="Mikhailova N."/>
            <person name="Pati A."/>
            <person name="Tapia R."/>
            <person name="Han C."/>
            <person name="Goodwin L."/>
            <person name="Chen A."/>
            <person name="Palaniappan K."/>
            <person name="Hauser L."/>
            <person name="Brambilla E.M."/>
            <person name="Rohde M."/>
            <person name="Goker M."/>
            <person name="Detter J.C."/>
            <person name="Woyke T."/>
            <person name="Bristow J."/>
            <person name="Eisen J.A."/>
            <person name="Markowitz V."/>
            <person name="Hugenholtz P."/>
            <person name="Kyrpides N.C."/>
            <person name="Klenk H.P."/>
            <person name="Lapidus A."/>
        </authorList>
    </citation>
    <scope>NUCLEOTIDE SEQUENCE</scope>
    <source>
        <strain evidence="2 3">DSM 18011</strain>
    </source>
</reference>
<feature type="transmembrane region" description="Helical" evidence="1">
    <location>
        <begin position="67"/>
        <end position="90"/>
    </location>
</feature>
<feature type="transmembrane region" description="Helical" evidence="1">
    <location>
        <begin position="34"/>
        <end position="55"/>
    </location>
</feature>
<dbReference type="Proteomes" id="UP000018439">
    <property type="component" value="Chromosome"/>
</dbReference>
<evidence type="ECO:0000313" key="3">
    <source>
        <dbReference type="Proteomes" id="UP000018439"/>
    </source>
</evidence>
<proteinExistence type="predicted"/>
<keyword evidence="1" id="KW-0812">Transmembrane</keyword>
<evidence type="ECO:0000313" key="2">
    <source>
        <dbReference type="EMBL" id="EGJ71711.1"/>
    </source>
</evidence>
<dbReference type="HOGENOM" id="CLU_2366924_0_0_10"/>
<accession>F3ZQ45</accession>
<sequence>MSKPNKLSSYNWVDMIILAVFLALIIFVPENNPYRDIISIGFGVYVTITLSVHMLRNVIERGADKHVVTYVYMIAFIAALIFAISMFYLYQYITK</sequence>
<organism evidence="2 3">
    <name type="scientific">Bacteroides coprosuis DSM 18011</name>
    <dbReference type="NCBI Taxonomy" id="679937"/>
    <lineage>
        <taxon>Bacteria</taxon>
        <taxon>Pseudomonadati</taxon>
        <taxon>Bacteroidota</taxon>
        <taxon>Bacteroidia</taxon>
        <taxon>Bacteroidales</taxon>
        <taxon>Bacteroidaceae</taxon>
        <taxon>Bacteroides</taxon>
    </lineage>
</organism>
<feature type="transmembrane region" description="Helical" evidence="1">
    <location>
        <begin position="12"/>
        <end position="28"/>
    </location>
</feature>
<gene>
    <name evidence="2" type="ORF">Bcop_1517</name>
</gene>
<dbReference type="EMBL" id="CM001167">
    <property type="protein sequence ID" value="EGJ71711.1"/>
    <property type="molecule type" value="Genomic_DNA"/>
</dbReference>
<keyword evidence="1" id="KW-1133">Transmembrane helix</keyword>
<keyword evidence="3" id="KW-1185">Reference proteome</keyword>